<protein>
    <submittedName>
        <fullName evidence="4">SDR family NAD(P)-dependent oxidoreductase</fullName>
        <ecNumber evidence="4">1.1.1.-</ecNumber>
    </submittedName>
</protein>
<organism evidence="4 5">
    <name type="scientific">Georgenia alba</name>
    <dbReference type="NCBI Taxonomy" id="2233858"/>
    <lineage>
        <taxon>Bacteria</taxon>
        <taxon>Bacillati</taxon>
        <taxon>Actinomycetota</taxon>
        <taxon>Actinomycetes</taxon>
        <taxon>Micrococcales</taxon>
        <taxon>Bogoriellaceae</taxon>
        <taxon>Georgenia</taxon>
    </lineage>
</organism>
<evidence type="ECO:0000256" key="2">
    <source>
        <dbReference type="ARBA" id="ARBA00023002"/>
    </source>
</evidence>
<comment type="caution">
    <text evidence="4">The sequence shown here is derived from an EMBL/GenBank/DDBJ whole genome shotgun (WGS) entry which is preliminary data.</text>
</comment>
<dbReference type="PROSITE" id="PS00061">
    <property type="entry name" value="ADH_SHORT"/>
    <property type="match status" value="1"/>
</dbReference>
<dbReference type="EC" id="1.1.1.-" evidence="4"/>
<comment type="similarity">
    <text evidence="1">Belongs to the short-chain dehydrogenases/reductases (SDR) family.</text>
</comment>
<gene>
    <name evidence="4" type="ORF">ACFQQL_04105</name>
</gene>
<accession>A0ABW2Q461</accession>
<dbReference type="CDD" id="cd05233">
    <property type="entry name" value="SDR_c"/>
    <property type="match status" value="1"/>
</dbReference>
<dbReference type="InterPro" id="IPR057326">
    <property type="entry name" value="KR_dom"/>
</dbReference>
<evidence type="ECO:0000259" key="3">
    <source>
        <dbReference type="SMART" id="SM00822"/>
    </source>
</evidence>
<dbReference type="RefSeq" id="WP_382391522.1">
    <property type="nucleotide sequence ID" value="NZ_JBHTCQ010000001.1"/>
</dbReference>
<dbReference type="Pfam" id="PF13561">
    <property type="entry name" value="adh_short_C2"/>
    <property type="match status" value="1"/>
</dbReference>
<dbReference type="InterPro" id="IPR020904">
    <property type="entry name" value="Sc_DH/Rdtase_CS"/>
</dbReference>
<name>A0ABW2Q461_9MICO</name>
<proteinExistence type="inferred from homology"/>
<dbReference type="PRINTS" id="PR00081">
    <property type="entry name" value="GDHRDH"/>
</dbReference>
<reference evidence="5" key="1">
    <citation type="journal article" date="2019" name="Int. J. Syst. Evol. Microbiol.">
        <title>The Global Catalogue of Microorganisms (GCM) 10K type strain sequencing project: providing services to taxonomists for standard genome sequencing and annotation.</title>
        <authorList>
            <consortium name="The Broad Institute Genomics Platform"/>
            <consortium name="The Broad Institute Genome Sequencing Center for Infectious Disease"/>
            <person name="Wu L."/>
            <person name="Ma J."/>
        </authorList>
    </citation>
    <scope>NUCLEOTIDE SEQUENCE [LARGE SCALE GENOMIC DNA]</scope>
    <source>
        <strain evidence="5">JCM 1490</strain>
    </source>
</reference>
<evidence type="ECO:0000313" key="4">
    <source>
        <dbReference type="EMBL" id="MFC7404283.1"/>
    </source>
</evidence>
<keyword evidence="5" id="KW-1185">Reference proteome</keyword>
<dbReference type="SUPFAM" id="SSF51735">
    <property type="entry name" value="NAD(P)-binding Rossmann-fold domains"/>
    <property type="match status" value="1"/>
</dbReference>
<dbReference type="PANTHER" id="PTHR43669:SF3">
    <property type="entry name" value="ALCOHOL DEHYDROGENASE, PUTATIVE (AFU_ORTHOLOGUE AFUA_3G03445)-RELATED"/>
    <property type="match status" value="1"/>
</dbReference>
<dbReference type="GO" id="GO:0016491">
    <property type="term" value="F:oxidoreductase activity"/>
    <property type="evidence" value="ECO:0007669"/>
    <property type="project" value="UniProtKB-KW"/>
</dbReference>
<dbReference type="Proteomes" id="UP001596455">
    <property type="component" value="Unassembled WGS sequence"/>
</dbReference>
<dbReference type="PANTHER" id="PTHR43669">
    <property type="entry name" value="5-KETO-D-GLUCONATE 5-REDUCTASE"/>
    <property type="match status" value="1"/>
</dbReference>
<dbReference type="Gene3D" id="3.40.50.720">
    <property type="entry name" value="NAD(P)-binding Rossmann-like Domain"/>
    <property type="match status" value="1"/>
</dbReference>
<dbReference type="InterPro" id="IPR036291">
    <property type="entry name" value="NAD(P)-bd_dom_sf"/>
</dbReference>
<dbReference type="SMART" id="SM00822">
    <property type="entry name" value="PKS_KR"/>
    <property type="match status" value="1"/>
</dbReference>
<keyword evidence="2 4" id="KW-0560">Oxidoreductase</keyword>
<feature type="domain" description="Ketoreductase" evidence="3">
    <location>
        <begin position="9"/>
        <end position="195"/>
    </location>
</feature>
<sequence>MPRVRFQEQVVLVTGAAHGIGAAVARRLHGEGATVVLADHDLDAADRLAADLGERVLAVRCDVRDRESVDGALRTVTQAYGRLDQLVTVAGGAIGSPDLTQLDDEQWEAELDLNLTGVVRSVRAALPLLRASARAAVVMVSSVNGLAAVGGEGYGAAKAGLSNLAQNLAVRHGPEAIRVNVVAPASIRTRAWDDQQESLALLPRLYPLGRIGEPEEVAAAVAFLASAEALWITGVTLPVDGGLLAGPFRFMQHLVEEHGRRDGEHKIDDSAHD</sequence>
<evidence type="ECO:0000256" key="1">
    <source>
        <dbReference type="ARBA" id="ARBA00006484"/>
    </source>
</evidence>
<evidence type="ECO:0000313" key="5">
    <source>
        <dbReference type="Proteomes" id="UP001596455"/>
    </source>
</evidence>
<dbReference type="InterPro" id="IPR002347">
    <property type="entry name" value="SDR_fam"/>
</dbReference>
<dbReference type="EMBL" id="JBHTCQ010000001">
    <property type="protein sequence ID" value="MFC7404283.1"/>
    <property type="molecule type" value="Genomic_DNA"/>
</dbReference>